<evidence type="ECO:0000256" key="1">
    <source>
        <dbReference type="SAM" id="MobiDB-lite"/>
    </source>
</evidence>
<feature type="region of interest" description="Disordered" evidence="1">
    <location>
        <begin position="21"/>
        <end position="45"/>
    </location>
</feature>
<sequence>MQIFATLVIAATAAFAQQIGSDQGPTVASGPSAVDNPNVNNGQQFTNSVVDTSSKGGNVFEGLTGNTFTDSISNFGASDNNVINPQQTHVQGNSGPTANGQDNFLGNFFADGRGFFHRRDAVFNNNYGAPYAHAVDHVGFAHAYAPHPAAVYQPVYAHPAIIQAYQPVHPAAYALPRVERPVHADYPVRPEYPAPHAEYPAAHAEYPVAHAGYPAAHINHNVQSASIVQNQA</sequence>
<feature type="signal peptide" evidence="2">
    <location>
        <begin position="1"/>
        <end position="16"/>
    </location>
</feature>
<organism evidence="3 4">
    <name type="scientific">Coemansia javaensis</name>
    <dbReference type="NCBI Taxonomy" id="2761396"/>
    <lineage>
        <taxon>Eukaryota</taxon>
        <taxon>Fungi</taxon>
        <taxon>Fungi incertae sedis</taxon>
        <taxon>Zoopagomycota</taxon>
        <taxon>Kickxellomycotina</taxon>
        <taxon>Kickxellomycetes</taxon>
        <taxon>Kickxellales</taxon>
        <taxon>Kickxellaceae</taxon>
        <taxon>Coemansia</taxon>
    </lineage>
</organism>
<feature type="chain" id="PRO_5040856228" evidence="2">
    <location>
        <begin position="17"/>
        <end position="232"/>
    </location>
</feature>
<dbReference type="Proteomes" id="UP001140217">
    <property type="component" value="Unassembled WGS sequence"/>
</dbReference>
<dbReference type="AlphaFoldDB" id="A0A9W8H871"/>
<keyword evidence="2" id="KW-0732">Signal</keyword>
<proteinExistence type="predicted"/>
<dbReference type="OrthoDB" id="5567786at2759"/>
<feature type="compositionally biased region" description="Polar residues" evidence="1">
    <location>
        <begin position="35"/>
        <end position="45"/>
    </location>
</feature>
<gene>
    <name evidence="3" type="ORF">H4R18_003367</name>
</gene>
<dbReference type="EMBL" id="JANBUL010000131">
    <property type="protein sequence ID" value="KAJ2780611.1"/>
    <property type="molecule type" value="Genomic_DNA"/>
</dbReference>
<reference evidence="3" key="1">
    <citation type="submission" date="2022-07" db="EMBL/GenBank/DDBJ databases">
        <title>Phylogenomic reconstructions and comparative analyses of Kickxellomycotina fungi.</title>
        <authorList>
            <person name="Reynolds N.K."/>
            <person name="Stajich J.E."/>
            <person name="Barry K."/>
            <person name="Grigoriev I.V."/>
            <person name="Crous P."/>
            <person name="Smith M.E."/>
        </authorList>
    </citation>
    <scope>NUCLEOTIDE SEQUENCE</scope>
    <source>
        <strain evidence="3">NBRC 105414</strain>
    </source>
</reference>
<name>A0A9W8H871_9FUNG</name>
<evidence type="ECO:0000313" key="4">
    <source>
        <dbReference type="Proteomes" id="UP001140217"/>
    </source>
</evidence>
<accession>A0A9W8H871</accession>
<protein>
    <submittedName>
        <fullName evidence="3">Uncharacterized protein</fullName>
    </submittedName>
</protein>
<evidence type="ECO:0000313" key="3">
    <source>
        <dbReference type="EMBL" id="KAJ2780611.1"/>
    </source>
</evidence>
<keyword evidence="4" id="KW-1185">Reference proteome</keyword>
<evidence type="ECO:0000256" key="2">
    <source>
        <dbReference type="SAM" id="SignalP"/>
    </source>
</evidence>
<comment type="caution">
    <text evidence="3">The sequence shown here is derived from an EMBL/GenBank/DDBJ whole genome shotgun (WGS) entry which is preliminary data.</text>
</comment>